<name>A0A5A5TDH1_9CHLR</name>
<dbReference type="OrthoDB" id="145547at2"/>
<dbReference type="EMBL" id="BIXY01000042">
    <property type="protein sequence ID" value="GCF09407.1"/>
    <property type="molecule type" value="Genomic_DNA"/>
</dbReference>
<evidence type="ECO:0008006" key="3">
    <source>
        <dbReference type="Google" id="ProtNLM"/>
    </source>
</evidence>
<dbReference type="Gene3D" id="3.30.450.40">
    <property type="match status" value="1"/>
</dbReference>
<dbReference type="InterPro" id="IPR029016">
    <property type="entry name" value="GAF-like_dom_sf"/>
</dbReference>
<evidence type="ECO:0000313" key="1">
    <source>
        <dbReference type="EMBL" id="GCF09407.1"/>
    </source>
</evidence>
<dbReference type="RefSeq" id="WP_149402349.1">
    <property type="nucleotide sequence ID" value="NZ_BIXY01000042.1"/>
</dbReference>
<dbReference type="SUPFAM" id="SSF55781">
    <property type="entry name" value="GAF domain-like"/>
    <property type="match status" value="1"/>
</dbReference>
<accession>A0A5A5TDH1</accession>
<proteinExistence type="predicted"/>
<sequence length="332" mass="37660">MQEAHTWRKLLGKIISDTKEKQHLLDTLKITPITLTRWASGESDPRQQNLHQLIHALPSKYQEQFRKLVKEEKGTGSATTNMQEHSQKEIDAEFYARVLAARAFANANLHFWSTCHLILQQAIGQLDAERRGMSIWVVRCMPPSGHYHKVRSLRESVGLGTPPWMGNLEQEAMFLGAESLAGNVVTLFRPGVVQNLEKEQNLVPAARTAYEKSVAIYPILYGGRVAGALLVSSVEFDYFLSSARTNLIQQYADLIALAFEPEDFYAPEEIALCVMPSQQEQEKHFKHFNRMVAQTMLEASANNHPVDHLQAEMLVWKQLEEKFLALPGEDHN</sequence>
<comment type="caution">
    <text evidence="1">The sequence shown here is derived from an EMBL/GenBank/DDBJ whole genome shotgun (WGS) entry which is preliminary data.</text>
</comment>
<evidence type="ECO:0000313" key="2">
    <source>
        <dbReference type="Proteomes" id="UP000322530"/>
    </source>
</evidence>
<dbReference type="Proteomes" id="UP000322530">
    <property type="component" value="Unassembled WGS sequence"/>
</dbReference>
<reference evidence="1 2" key="1">
    <citation type="submission" date="2019-01" db="EMBL/GenBank/DDBJ databases">
        <title>Draft genome sequence of Dictyobacter sp. Uno17.</title>
        <authorList>
            <person name="Wang C.M."/>
            <person name="Zheng Y."/>
            <person name="Sakai Y."/>
            <person name="Abe K."/>
            <person name="Yokota A."/>
            <person name="Yabe S."/>
        </authorList>
    </citation>
    <scope>NUCLEOTIDE SEQUENCE [LARGE SCALE GENOMIC DNA]</scope>
    <source>
        <strain evidence="1 2">Uno17</strain>
    </source>
</reference>
<protein>
    <recommendedName>
        <fullName evidence="3">GAF domain-containing protein</fullName>
    </recommendedName>
</protein>
<dbReference type="AlphaFoldDB" id="A0A5A5TDH1"/>
<organism evidence="1 2">
    <name type="scientific">Dictyobacter arantiisoli</name>
    <dbReference type="NCBI Taxonomy" id="2014874"/>
    <lineage>
        <taxon>Bacteria</taxon>
        <taxon>Bacillati</taxon>
        <taxon>Chloroflexota</taxon>
        <taxon>Ktedonobacteria</taxon>
        <taxon>Ktedonobacterales</taxon>
        <taxon>Dictyobacteraceae</taxon>
        <taxon>Dictyobacter</taxon>
    </lineage>
</organism>
<gene>
    <name evidence="1" type="ORF">KDI_29710</name>
</gene>
<keyword evidence="2" id="KW-1185">Reference proteome</keyword>